<keyword evidence="2" id="KW-1185">Reference proteome</keyword>
<dbReference type="AlphaFoldDB" id="A0A0C2J3Y5"/>
<dbReference type="EMBL" id="JWZT01004591">
    <property type="protein sequence ID" value="KII63797.1"/>
    <property type="molecule type" value="Genomic_DNA"/>
</dbReference>
<reference evidence="1 2" key="1">
    <citation type="journal article" date="2014" name="Genome Biol. Evol.">
        <title>The genome of the myxosporean Thelohanellus kitauei shows adaptations to nutrient acquisition within its fish host.</title>
        <authorList>
            <person name="Yang Y."/>
            <person name="Xiong J."/>
            <person name="Zhou Z."/>
            <person name="Huo F."/>
            <person name="Miao W."/>
            <person name="Ran C."/>
            <person name="Liu Y."/>
            <person name="Zhang J."/>
            <person name="Feng J."/>
            <person name="Wang M."/>
            <person name="Wang M."/>
            <person name="Wang L."/>
            <person name="Yao B."/>
        </authorList>
    </citation>
    <scope>NUCLEOTIDE SEQUENCE [LARGE SCALE GENOMIC DNA]</scope>
    <source>
        <strain evidence="1">Wuqing</strain>
    </source>
</reference>
<name>A0A0C2J3Y5_THEKT</name>
<comment type="caution">
    <text evidence="1">The sequence shown here is derived from an EMBL/GenBank/DDBJ whole genome shotgun (WGS) entry which is preliminary data.</text>
</comment>
<protein>
    <submittedName>
        <fullName evidence="1">Uncharacterized protein</fullName>
    </submittedName>
</protein>
<sequence length="142" mass="16152">MKKESSTLRRHRRNESLSDSELTTIVRRSRVTATSRKKKSIKKSDALVSAFGTRSLYDGWLSLNQKQEKRLSVAASQIIWRGGSMGGNMISPTVSTLKIHSYVPHDPIRILKKDFLWAGGTIYRLFYFLHNDTFLISGTTAF</sequence>
<evidence type="ECO:0000313" key="1">
    <source>
        <dbReference type="EMBL" id="KII63797.1"/>
    </source>
</evidence>
<gene>
    <name evidence="1" type="ORF">RF11_15032</name>
</gene>
<dbReference type="Proteomes" id="UP000031668">
    <property type="component" value="Unassembled WGS sequence"/>
</dbReference>
<accession>A0A0C2J3Y5</accession>
<organism evidence="1 2">
    <name type="scientific">Thelohanellus kitauei</name>
    <name type="common">Myxosporean</name>
    <dbReference type="NCBI Taxonomy" id="669202"/>
    <lineage>
        <taxon>Eukaryota</taxon>
        <taxon>Metazoa</taxon>
        <taxon>Cnidaria</taxon>
        <taxon>Myxozoa</taxon>
        <taxon>Myxosporea</taxon>
        <taxon>Bivalvulida</taxon>
        <taxon>Platysporina</taxon>
        <taxon>Myxobolidae</taxon>
        <taxon>Thelohanellus</taxon>
    </lineage>
</organism>
<evidence type="ECO:0000313" key="2">
    <source>
        <dbReference type="Proteomes" id="UP000031668"/>
    </source>
</evidence>
<proteinExistence type="predicted"/>